<gene>
    <name evidence="2" type="ORF">ACFFPJ_11270</name>
</gene>
<dbReference type="InterPro" id="IPR000836">
    <property type="entry name" value="PRTase_dom"/>
</dbReference>
<comment type="caution">
    <text evidence="2">The sequence shown here is derived from an EMBL/GenBank/DDBJ whole genome shotgun (WGS) entry which is preliminary data.</text>
</comment>
<dbReference type="SUPFAM" id="SSF53271">
    <property type="entry name" value="PRTase-like"/>
    <property type="match status" value="1"/>
</dbReference>
<dbReference type="Gene3D" id="3.40.50.2020">
    <property type="match status" value="1"/>
</dbReference>
<sequence>MSIFADRVDAGRQLAAALETVSDPRAIVFGIPRGGVVVAAEVARARGLPLAAAVVRKLGAPAHEEYAMGAIAEGVKIVNTDAVRQGGVTPEQLATVEESERVELDRRTRLFAASTPSVSGRTAIVVDDGVATGATAMAACTALRAHGAARIVLAVPVAPAKWLPDADVVDDFICLRRVRDFWAVGQFYADFTQTSDGEVARLLSRDLPVGE</sequence>
<keyword evidence="2" id="KW-0328">Glycosyltransferase</keyword>
<dbReference type="InterPro" id="IPR029057">
    <property type="entry name" value="PRTase-like"/>
</dbReference>
<dbReference type="Pfam" id="PF00156">
    <property type="entry name" value="Pribosyltran"/>
    <property type="match status" value="1"/>
</dbReference>
<keyword evidence="3" id="KW-1185">Reference proteome</keyword>
<dbReference type="Proteomes" id="UP001589611">
    <property type="component" value="Unassembled WGS sequence"/>
</dbReference>
<keyword evidence="2" id="KW-0808">Transferase</keyword>
<organism evidence="2 3">
    <name type="scientific">Microbacterium terregens</name>
    <dbReference type="NCBI Taxonomy" id="69363"/>
    <lineage>
        <taxon>Bacteria</taxon>
        <taxon>Bacillati</taxon>
        <taxon>Actinomycetota</taxon>
        <taxon>Actinomycetes</taxon>
        <taxon>Micrococcales</taxon>
        <taxon>Microbacteriaceae</taxon>
        <taxon>Microbacterium</taxon>
    </lineage>
</organism>
<name>A0ABV5T193_9MICO</name>
<dbReference type="RefSeq" id="WP_344713232.1">
    <property type="nucleotide sequence ID" value="NZ_BAAAWH010000001.1"/>
</dbReference>
<dbReference type="GO" id="GO:0016757">
    <property type="term" value="F:glycosyltransferase activity"/>
    <property type="evidence" value="ECO:0007669"/>
    <property type="project" value="UniProtKB-KW"/>
</dbReference>
<evidence type="ECO:0000259" key="1">
    <source>
        <dbReference type="Pfam" id="PF00156"/>
    </source>
</evidence>
<dbReference type="CDD" id="cd06223">
    <property type="entry name" value="PRTases_typeI"/>
    <property type="match status" value="1"/>
</dbReference>
<evidence type="ECO:0000313" key="2">
    <source>
        <dbReference type="EMBL" id="MFB9646380.1"/>
    </source>
</evidence>
<feature type="domain" description="Phosphoribosyltransferase" evidence="1">
    <location>
        <begin position="24"/>
        <end position="191"/>
    </location>
</feature>
<dbReference type="Gene3D" id="3.30.1310.20">
    <property type="entry name" value="PRTase-like"/>
    <property type="match status" value="1"/>
</dbReference>
<proteinExistence type="predicted"/>
<dbReference type="EMBL" id="JBHMBE010000003">
    <property type="protein sequence ID" value="MFB9646380.1"/>
    <property type="molecule type" value="Genomic_DNA"/>
</dbReference>
<protein>
    <submittedName>
        <fullName evidence="2">Phosphoribosyltransferase</fullName>
    </submittedName>
</protein>
<accession>A0ABV5T193</accession>
<evidence type="ECO:0000313" key="3">
    <source>
        <dbReference type="Proteomes" id="UP001589611"/>
    </source>
</evidence>
<reference evidence="2 3" key="1">
    <citation type="submission" date="2024-09" db="EMBL/GenBank/DDBJ databases">
        <authorList>
            <person name="Sun Q."/>
            <person name="Mori K."/>
        </authorList>
    </citation>
    <scope>NUCLEOTIDE SEQUENCE [LARGE SCALE GENOMIC DNA]</scope>
    <source>
        <strain evidence="2 3">JCM 1342</strain>
    </source>
</reference>